<feature type="compositionally biased region" description="Basic residues" evidence="1">
    <location>
        <begin position="11"/>
        <end position="23"/>
    </location>
</feature>
<gene>
    <name evidence="3" type="ORF">GZH46_00409</name>
</gene>
<keyword evidence="2" id="KW-0812">Transmembrane</keyword>
<accession>A0ABQ7SC85</accession>
<organism evidence="3 4">
    <name type="scientific">Fragariocoptes setiger</name>
    <dbReference type="NCBI Taxonomy" id="1670756"/>
    <lineage>
        <taxon>Eukaryota</taxon>
        <taxon>Metazoa</taxon>
        <taxon>Ecdysozoa</taxon>
        <taxon>Arthropoda</taxon>
        <taxon>Chelicerata</taxon>
        <taxon>Arachnida</taxon>
        <taxon>Acari</taxon>
        <taxon>Acariformes</taxon>
        <taxon>Trombidiformes</taxon>
        <taxon>Prostigmata</taxon>
        <taxon>Eupodina</taxon>
        <taxon>Eriophyoidea</taxon>
        <taxon>Phytoptidae</taxon>
        <taxon>Fragariocoptes</taxon>
    </lineage>
</organism>
<evidence type="ECO:0008006" key="5">
    <source>
        <dbReference type="Google" id="ProtNLM"/>
    </source>
</evidence>
<keyword evidence="2" id="KW-1133">Transmembrane helix</keyword>
<comment type="caution">
    <text evidence="3">The sequence shown here is derived from an EMBL/GenBank/DDBJ whole genome shotgun (WGS) entry which is preliminary data.</text>
</comment>
<evidence type="ECO:0000313" key="4">
    <source>
        <dbReference type="Proteomes" id="UP000825002"/>
    </source>
</evidence>
<feature type="non-terminal residue" evidence="3">
    <location>
        <position position="1"/>
    </location>
</feature>
<feature type="region of interest" description="Disordered" evidence="1">
    <location>
        <begin position="1"/>
        <end position="23"/>
    </location>
</feature>
<name>A0ABQ7SC85_9ACAR</name>
<evidence type="ECO:0000256" key="1">
    <source>
        <dbReference type="SAM" id="MobiDB-lite"/>
    </source>
</evidence>
<dbReference type="Proteomes" id="UP000825002">
    <property type="component" value="Unassembled WGS sequence"/>
</dbReference>
<protein>
    <recommendedName>
        <fullName evidence="5">Transmembrane protein</fullName>
    </recommendedName>
</protein>
<keyword evidence="4" id="KW-1185">Reference proteome</keyword>
<proteinExistence type="predicted"/>
<feature type="transmembrane region" description="Helical" evidence="2">
    <location>
        <begin position="76"/>
        <end position="98"/>
    </location>
</feature>
<dbReference type="EMBL" id="JAIFTH010000040">
    <property type="protein sequence ID" value="KAG9511034.1"/>
    <property type="molecule type" value="Genomic_DNA"/>
</dbReference>
<sequence>MTTTSATSALHMKHVKNRHHPRHRRRHLFHYDTVTDENLCRHSPSTLDISTHIVTLVDCQKTKKKKIKKTRKQQQLASAIVLFVVVSVTTLIALTLVANDVGAQSVNVAGARDRLERANVLLPSERALSSFGITPAPATVPNASPHLSAHTTTIHHNDDRLMAHNNPSATITIANNNNQLLPNHSVIFDTTNDANPASSSSFVFDDTLLNEIITPVVLDEVYDLAKESIVRHRRLENKLIRDGKFCQQHYTFIPTHVE</sequence>
<evidence type="ECO:0000313" key="3">
    <source>
        <dbReference type="EMBL" id="KAG9511034.1"/>
    </source>
</evidence>
<keyword evidence="2" id="KW-0472">Membrane</keyword>
<evidence type="ECO:0000256" key="2">
    <source>
        <dbReference type="SAM" id="Phobius"/>
    </source>
</evidence>
<reference evidence="3 4" key="1">
    <citation type="submission" date="2020-10" db="EMBL/GenBank/DDBJ databases">
        <authorList>
            <person name="Klimov P.B."/>
            <person name="Dyachkov S.M."/>
            <person name="Chetverikov P.E."/>
        </authorList>
    </citation>
    <scope>NUCLEOTIDE SEQUENCE [LARGE SCALE GENOMIC DNA]</scope>
    <source>
        <strain evidence="3">BMOC 18-1129-001#AD2665</strain>
        <tissue evidence="3">Entire mites</tissue>
    </source>
</reference>